<evidence type="ECO:0000256" key="9">
    <source>
        <dbReference type="ARBA" id="ARBA00023136"/>
    </source>
</evidence>
<dbReference type="PANTHER" id="PTHR33909:SF1">
    <property type="entry name" value="SEC TRANSLOCON ACCESSORY COMPLEX SUBUNIT YAJC"/>
    <property type="match status" value="1"/>
</dbReference>
<keyword evidence="6" id="KW-0653">Protein transport</keyword>
<evidence type="ECO:0000256" key="4">
    <source>
        <dbReference type="ARBA" id="ARBA00022475"/>
    </source>
</evidence>
<keyword evidence="9 10" id="KW-0472">Membrane</keyword>
<name>A0A0Q1DYY4_9CORY</name>
<keyword evidence="7 10" id="KW-1133">Transmembrane helix</keyword>
<evidence type="ECO:0000256" key="3">
    <source>
        <dbReference type="ARBA" id="ARBA00022448"/>
    </source>
</evidence>
<comment type="subcellular location">
    <subcellularLocation>
        <location evidence="1">Cell membrane</location>
        <topology evidence="1">Single-pass membrane protein</topology>
    </subcellularLocation>
</comment>
<dbReference type="GO" id="GO:0015031">
    <property type="term" value="P:protein transport"/>
    <property type="evidence" value="ECO:0007669"/>
    <property type="project" value="UniProtKB-KW"/>
</dbReference>
<dbReference type="STRING" id="1544416.Cocul_00610"/>
<reference evidence="11 12" key="1">
    <citation type="submission" date="2015-10" db="EMBL/GenBank/DDBJ databases">
        <title>Corynebacteirum lowii and Corynebacterium oculi species nova, derived from human clinical disease and and emended description of Corynebacterium mastiditis.</title>
        <authorList>
            <person name="Bernard K."/>
            <person name="Pacheco A.L."/>
            <person name="Mcdougall C."/>
            <person name="Burtx T."/>
            <person name="Weibe D."/>
            <person name="Tyler S."/>
            <person name="Olson A.B."/>
            <person name="Cnockaert M."/>
            <person name="Eguchi H."/>
            <person name="Kuwahara T."/>
            <person name="Nakayama-Imaohji H."/>
            <person name="Boudewijins M."/>
            <person name="Van Hoecke F."/>
            <person name="Bernier A.-M."/>
            <person name="Vandamme P."/>
        </authorList>
    </citation>
    <scope>NUCLEOTIDE SEQUENCE [LARGE SCALE GENOMIC DNA]</scope>
    <source>
        <strain evidence="11 12">NML 130210</strain>
    </source>
</reference>
<dbReference type="RefSeq" id="WP_055121788.1">
    <property type="nucleotide sequence ID" value="NZ_LKST01000001.1"/>
</dbReference>
<dbReference type="InterPro" id="IPR003849">
    <property type="entry name" value="Preprotein_translocase_YajC"/>
</dbReference>
<dbReference type="OrthoDB" id="2200301at2"/>
<keyword evidence="4" id="KW-1003">Cell membrane</keyword>
<dbReference type="PATRIC" id="fig|1544416.3.peg.609"/>
<gene>
    <name evidence="11" type="ORF">Cocul_00610</name>
</gene>
<dbReference type="SMART" id="SM01323">
    <property type="entry name" value="YajC"/>
    <property type="match status" value="1"/>
</dbReference>
<evidence type="ECO:0000256" key="1">
    <source>
        <dbReference type="ARBA" id="ARBA00004162"/>
    </source>
</evidence>
<dbReference type="EMBL" id="LKST01000001">
    <property type="protein sequence ID" value="KQB85464.1"/>
    <property type="molecule type" value="Genomic_DNA"/>
</dbReference>
<evidence type="ECO:0000256" key="8">
    <source>
        <dbReference type="ARBA" id="ARBA00023010"/>
    </source>
</evidence>
<comment type="caution">
    <text evidence="11">The sequence shown here is derived from an EMBL/GenBank/DDBJ whole genome shotgun (WGS) entry which is preliminary data.</text>
</comment>
<protein>
    <submittedName>
        <fullName evidence="11">Preprotein translocase subunit YajC</fullName>
    </submittedName>
</protein>
<organism evidence="11 12">
    <name type="scientific">Corynebacterium oculi</name>
    <dbReference type="NCBI Taxonomy" id="1544416"/>
    <lineage>
        <taxon>Bacteria</taxon>
        <taxon>Bacillati</taxon>
        <taxon>Actinomycetota</taxon>
        <taxon>Actinomycetes</taxon>
        <taxon>Mycobacteriales</taxon>
        <taxon>Corynebacteriaceae</taxon>
        <taxon>Corynebacterium</taxon>
    </lineage>
</organism>
<evidence type="ECO:0000256" key="10">
    <source>
        <dbReference type="SAM" id="Phobius"/>
    </source>
</evidence>
<feature type="transmembrane region" description="Helical" evidence="10">
    <location>
        <begin position="6"/>
        <end position="22"/>
    </location>
</feature>
<sequence length="106" mass="11733">MEWIFIIGLLMVFLVPQMLLISKQRKRQQEIMNTQRSLTPGTRVVTASGIHGVVRAVQGDVVELEIAPGTVTTWELLAVVRNLDAENAAAAQGENQAEERDHPENS</sequence>
<evidence type="ECO:0000256" key="7">
    <source>
        <dbReference type="ARBA" id="ARBA00022989"/>
    </source>
</evidence>
<dbReference type="AlphaFoldDB" id="A0A0Q1DYY4"/>
<keyword evidence="8" id="KW-0811">Translocation</keyword>
<keyword evidence="5 10" id="KW-0812">Transmembrane</keyword>
<evidence type="ECO:0000256" key="2">
    <source>
        <dbReference type="ARBA" id="ARBA00006742"/>
    </source>
</evidence>
<dbReference type="Proteomes" id="UP000050517">
    <property type="component" value="Unassembled WGS sequence"/>
</dbReference>
<keyword evidence="3" id="KW-0813">Transport</keyword>
<dbReference type="PANTHER" id="PTHR33909">
    <property type="entry name" value="SEC TRANSLOCON ACCESSORY COMPLEX SUBUNIT YAJC"/>
    <property type="match status" value="1"/>
</dbReference>
<proteinExistence type="inferred from homology"/>
<dbReference type="Pfam" id="PF02699">
    <property type="entry name" value="YajC"/>
    <property type="match status" value="1"/>
</dbReference>
<evidence type="ECO:0000256" key="5">
    <source>
        <dbReference type="ARBA" id="ARBA00022692"/>
    </source>
</evidence>
<evidence type="ECO:0000313" key="11">
    <source>
        <dbReference type="EMBL" id="KQB85464.1"/>
    </source>
</evidence>
<dbReference type="GO" id="GO:0005886">
    <property type="term" value="C:plasma membrane"/>
    <property type="evidence" value="ECO:0007669"/>
    <property type="project" value="UniProtKB-SubCell"/>
</dbReference>
<dbReference type="NCBIfam" id="TIGR00739">
    <property type="entry name" value="yajC"/>
    <property type="match status" value="1"/>
</dbReference>
<evidence type="ECO:0000256" key="6">
    <source>
        <dbReference type="ARBA" id="ARBA00022927"/>
    </source>
</evidence>
<keyword evidence="12" id="KW-1185">Reference proteome</keyword>
<accession>A0A0Q1DYY4</accession>
<evidence type="ECO:0000313" key="12">
    <source>
        <dbReference type="Proteomes" id="UP000050517"/>
    </source>
</evidence>
<comment type="similarity">
    <text evidence="2">Belongs to the YajC family.</text>
</comment>